<dbReference type="SUPFAM" id="SSF55326">
    <property type="entry name" value="PurM N-terminal domain-like"/>
    <property type="match status" value="1"/>
</dbReference>
<dbReference type="InterPro" id="IPR016188">
    <property type="entry name" value="PurM-like_N"/>
</dbReference>
<sequence length="355" mass="37283">MEDIITLDYGSGGGKTAELIDSILLPAFKNPILSQLGDGALLKDRRGENSFVFSTDSFVVSPWKFPGGNIGNLCVCGTVNDVCMAGGLPQYLSLSFILEEGFSFRDFKMIVDTIAEEARQAGVLITTGDTKVVEAGKGDGIYINTAGIGFLRAHFPGKSGIRKGDTVILSGSAGCHGAAVMMARSGLLSLQDAQTSSLRSDCQCLHLLTEAAIHAAEKTQTALPNSSPACSGIRIMRDPTRGGIATALNEFTENMPFSIEIEEDAVPVDAPVEAACDLLGLDPLYCACEGRMLLVTAPEACAPVLNALKEVPGGEHAAVIGTVTEDMPGHVLLKTKIGGKRILAKLSGQQLPRIC</sequence>
<dbReference type="EMBL" id="JAOQJX010000001">
    <property type="protein sequence ID" value="MCU6746155.1"/>
    <property type="molecule type" value="Genomic_DNA"/>
</dbReference>
<accession>A0ABT2T7D0</accession>
<dbReference type="PIRSF" id="PIRSF005644">
    <property type="entry name" value="Hdrgns_mtr_HypE"/>
    <property type="match status" value="1"/>
</dbReference>
<dbReference type="RefSeq" id="WP_059067545.1">
    <property type="nucleotide sequence ID" value="NZ_JAOQJX010000001.1"/>
</dbReference>
<organism evidence="4 5">
    <name type="scientific">Faecalicatena acetigenes</name>
    <dbReference type="NCBI Taxonomy" id="2981790"/>
    <lineage>
        <taxon>Bacteria</taxon>
        <taxon>Bacillati</taxon>
        <taxon>Bacillota</taxon>
        <taxon>Clostridia</taxon>
        <taxon>Lachnospirales</taxon>
        <taxon>Lachnospiraceae</taxon>
        <taxon>Faecalicatena</taxon>
    </lineage>
</organism>
<comment type="similarity">
    <text evidence="1">Belongs to the HypE family.</text>
</comment>
<dbReference type="NCBIfam" id="TIGR02124">
    <property type="entry name" value="hypE"/>
    <property type="match status" value="1"/>
</dbReference>
<evidence type="ECO:0000313" key="5">
    <source>
        <dbReference type="Proteomes" id="UP001652394"/>
    </source>
</evidence>
<evidence type="ECO:0000259" key="2">
    <source>
        <dbReference type="Pfam" id="PF00586"/>
    </source>
</evidence>
<dbReference type="InterPro" id="IPR010918">
    <property type="entry name" value="PurM-like_C_dom"/>
</dbReference>
<gene>
    <name evidence="4" type="primary">hypE</name>
    <name evidence="4" type="ORF">OCV51_00520</name>
</gene>
<reference evidence="4 5" key="1">
    <citation type="journal article" date="2021" name="ISME Commun">
        <title>Automated analysis of genomic sequences facilitates high-throughput and comprehensive description of bacteria.</title>
        <authorList>
            <person name="Hitch T.C.A."/>
        </authorList>
    </citation>
    <scope>NUCLEOTIDE SEQUENCE [LARGE SCALE GENOMIC DNA]</scope>
    <source>
        <strain evidence="4 5">H2_18</strain>
    </source>
</reference>
<dbReference type="PANTHER" id="PTHR30303:SF0">
    <property type="entry name" value="CARBAMOYL DEHYDRATASE HYPE"/>
    <property type="match status" value="1"/>
</dbReference>
<dbReference type="Proteomes" id="UP001652394">
    <property type="component" value="Unassembled WGS sequence"/>
</dbReference>
<dbReference type="Gene3D" id="3.90.650.10">
    <property type="entry name" value="PurM-like C-terminal domain"/>
    <property type="match status" value="1"/>
</dbReference>
<dbReference type="InterPro" id="IPR036676">
    <property type="entry name" value="PurM-like_C_sf"/>
</dbReference>
<proteinExistence type="inferred from homology"/>
<dbReference type="InterPro" id="IPR036921">
    <property type="entry name" value="PurM-like_N_sf"/>
</dbReference>
<feature type="domain" description="PurM-like C-terminal" evidence="3">
    <location>
        <begin position="162"/>
        <end position="326"/>
    </location>
</feature>
<comment type="caution">
    <text evidence="4">The sequence shown here is derived from an EMBL/GenBank/DDBJ whole genome shotgun (WGS) entry which is preliminary data.</text>
</comment>
<evidence type="ECO:0000259" key="3">
    <source>
        <dbReference type="Pfam" id="PF02769"/>
    </source>
</evidence>
<dbReference type="SUPFAM" id="SSF56042">
    <property type="entry name" value="PurM C-terminal domain-like"/>
    <property type="match status" value="1"/>
</dbReference>
<evidence type="ECO:0000256" key="1">
    <source>
        <dbReference type="ARBA" id="ARBA00006243"/>
    </source>
</evidence>
<dbReference type="InterPro" id="IPR011854">
    <property type="entry name" value="HypE"/>
</dbReference>
<dbReference type="Gene3D" id="3.30.1330.10">
    <property type="entry name" value="PurM-like, N-terminal domain"/>
    <property type="match status" value="1"/>
</dbReference>
<dbReference type="PANTHER" id="PTHR30303">
    <property type="entry name" value="HYDROGENASE ISOENZYMES FORMATION PROTEIN HYPE"/>
    <property type="match status" value="1"/>
</dbReference>
<keyword evidence="5" id="KW-1185">Reference proteome</keyword>
<dbReference type="CDD" id="cd02197">
    <property type="entry name" value="HypE"/>
    <property type="match status" value="1"/>
</dbReference>
<feature type="domain" description="PurM-like N-terminal" evidence="2">
    <location>
        <begin position="40"/>
        <end position="150"/>
    </location>
</feature>
<dbReference type="Pfam" id="PF00586">
    <property type="entry name" value="AIRS"/>
    <property type="match status" value="1"/>
</dbReference>
<dbReference type="Pfam" id="PF02769">
    <property type="entry name" value="AIRS_C"/>
    <property type="match status" value="1"/>
</dbReference>
<name>A0ABT2T7D0_9FIRM</name>
<protein>
    <submittedName>
        <fullName evidence="4">Hydrogenase expression/formation protein HypE</fullName>
    </submittedName>
</protein>
<evidence type="ECO:0000313" key="4">
    <source>
        <dbReference type="EMBL" id="MCU6746155.1"/>
    </source>
</evidence>